<dbReference type="EMBL" id="STGX01000005">
    <property type="protein sequence ID" value="THV29594.1"/>
    <property type="molecule type" value="Genomic_DNA"/>
</dbReference>
<evidence type="ECO:0000259" key="2">
    <source>
        <dbReference type="Pfam" id="PF01609"/>
    </source>
</evidence>
<dbReference type="PANTHER" id="PTHR30007">
    <property type="entry name" value="PHP DOMAIN PROTEIN"/>
    <property type="match status" value="1"/>
</dbReference>
<dbReference type="NCBIfam" id="NF033580">
    <property type="entry name" value="transpos_IS5_3"/>
    <property type="match status" value="1"/>
</dbReference>
<evidence type="ECO:0000256" key="1">
    <source>
        <dbReference type="SAM" id="Phobius"/>
    </source>
</evidence>
<dbReference type="Pfam" id="PF13340">
    <property type="entry name" value="DUF4096"/>
    <property type="match status" value="1"/>
</dbReference>
<evidence type="ECO:0000313" key="5">
    <source>
        <dbReference type="Proteomes" id="UP000305792"/>
    </source>
</evidence>
<keyword evidence="1" id="KW-0472">Membrane</keyword>
<organism evidence="4 5">
    <name type="scientific">Glycomyces paridis</name>
    <dbReference type="NCBI Taxonomy" id="2126555"/>
    <lineage>
        <taxon>Bacteria</taxon>
        <taxon>Bacillati</taxon>
        <taxon>Actinomycetota</taxon>
        <taxon>Actinomycetes</taxon>
        <taxon>Glycomycetales</taxon>
        <taxon>Glycomycetaceae</taxon>
        <taxon>Glycomyces</taxon>
    </lineage>
</organism>
<dbReference type="Proteomes" id="UP000305792">
    <property type="component" value="Unassembled WGS sequence"/>
</dbReference>
<accession>A0A4S8PMS1</accession>
<feature type="domain" description="Insertion element IS402-like" evidence="3">
    <location>
        <begin position="10"/>
        <end position="86"/>
    </location>
</feature>
<dbReference type="PANTHER" id="PTHR30007:SF1">
    <property type="entry name" value="BLR1914 PROTEIN"/>
    <property type="match status" value="1"/>
</dbReference>
<proteinExistence type="predicted"/>
<dbReference type="InterPro" id="IPR002559">
    <property type="entry name" value="Transposase_11"/>
</dbReference>
<gene>
    <name evidence="4" type="ORF">E9998_08870</name>
</gene>
<dbReference type="GO" id="GO:0004803">
    <property type="term" value="F:transposase activity"/>
    <property type="evidence" value="ECO:0007669"/>
    <property type="project" value="InterPro"/>
</dbReference>
<keyword evidence="1" id="KW-1133">Transmembrane helix</keyword>
<feature type="domain" description="Transposase IS4-like" evidence="2">
    <location>
        <begin position="104"/>
        <end position="261"/>
    </location>
</feature>
<dbReference type="RefSeq" id="WP_136529337.1">
    <property type="nucleotide sequence ID" value="NZ_STGX01000005.1"/>
</dbReference>
<feature type="transmembrane region" description="Helical" evidence="1">
    <location>
        <begin position="246"/>
        <end position="266"/>
    </location>
</feature>
<evidence type="ECO:0000313" key="4">
    <source>
        <dbReference type="EMBL" id="THV29594.1"/>
    </source>
</evidence>
<reference evidence="4 5" key="1">
    <citation type="journal article" date="2018" name="Int. J. Syst. Evol. Microbiol.">
        <title>Glycomyces paridis sp. nov., isolated from the medicinal plant Paris polyphylla.</title>
        <authorList>
            <person name="Fang X.M."/>
            <person name="Bai J.L."/>
            <person name="Su J."/>
            <person name="Zhao L.L."/>
            <person name="Liu H.Y."/>
            <person name="Ma B.P."/>
            <person name="Zhang Y.Q."/>
            <person name="Yu L.Y."/>
        </authorList>
    </citation>
    <scope>NUCLEOTIDE SEQUENCE [LARGE SCALE GENOMIC DNA]</scope>
    <source>
        <strain evidence="4 5">CPCC 204357</strain>
    </source>
</reference>
<feature type="transmembrane region" description="Helical" evidence="1">
    <location>
        <begin position="39"/>
        <end position="58"/>
    </location>
</feature>
<keyword evidence="5" id="KW-1185">Reference proteome</keyword>
<protein>
    <submittedName>
        <fullName evidence="4">IS5 family transposase</fullName>
    </submittedName>
</protein>
<dbReference type="GO" id="GO:0006313">
    <property type="term" value="P:DNA transposition"/>
    <property type="evidence" value="ECO:0007669"/>
    <property type="project" value="InterPro"/>
</dbReference>
<dbReference type="InterPro" id="IPR025161">
    <property type="entry name" value="IS402-like_dom"/>
</dbReference>
<name>A0A4S8PMS1_9ACTN</name>
<dbReference type="Pfam" id="PF01609">
    <property type="entry name" value="DDE_Tnp_1"/>
    <property type="match status" value="1"/>
</dbReference>
<dbReference type="GO" id="GO:0003677">
    <property type="term" value="F:DNA binding"/>
    <property type="evidence" value="ECO:0007669"/>
    <property type="project" value="InterPro"/>
</dbReference>
<comment type="caution">
    <text evidence="4">The sequence shown here is derived from an EMBL/GenBank/DDBJ whole genome shotgun (WGS) entry which is preliminary data.</text>
</comment>
<keyword evidence="1" id="KW-0812">Transmembrane</keyword>
<dbReference type="AlphaFoldDB" id="A0A4S8PMS1"/>
<evidence type="ECO:0000259" key="3">
    <source>
        <dbReference type="Pfam" id="PF13340"/>
    </source>
</evidence>
<sequence length="268" mass="29910">MDEFTRRLVPDGLWEIVEPLIPASPKRAQGGGIPRADDWQVFAAVVFVLTTGCAWRLLPPVFGVSHQTAHRRFTEWSEAALWAKLHRAVLDRLGAAGEIDWSRAIVDGASLRAKKGGSLTGPNPVDRGKSGSKIHVLSDRNGLPLALGVSAANMHDSQAFEPLIQGIPKIRSRRGPRRRKPAKIHADKAYDIPDCHRALRERRIGDRIARRGIESSARLGRHRWVIERTIAWLGGYRRLTIRYERYGHLFAAFLALAAAITCYKQLAN</sequence>
<dbReference type="OrthoDB" id="4338165at2"/>